<evidence type="ECO:0000256" key="7">
    <source>
        <dbReference type="ARBA" id="ARBA00023136"/>
    </source>
</evidence>
<comment type="caution">
    <text evidence="11">The sequence shown here is derived from an EMBL/GenBank/DDBJ whole genome shotgun (WGS) entry which is preliminary data.</text>
</comment>
<proteinExistence type="predicted"/>
<gene>
    <name evidence="11" type="ORF">DRP43_05845</name>
</gene>
<feature type="non-terminal residue" evidence="11">
    <location>
        <position position="849"/>
    </location>
</feature>
<dbReference type="InterPro" id="IPR039426">
    <property type="entry name" value="TonB-dep_rcpt-like"/>
</dbReference>
<name>A0A660SC03_UNCT6</name>
<evidence type="ECO:0000256" key="5">
    <source>
        <dbReference type="ARBA" id="ARBA00022729"/>
    </source>
</evidence>
<dbReference type="AlphaFoldDB" id="A0A660SC03"/>
<protein>
    <recommendedName>
        <fullName evidence="10">TonB-dependent receptor-like beta-barrel domain-containing protein</fullName>
    </recommendedName>
</protein>
<dbReference type="Proteomes" id="UP000271125">
    <property type="component" value="Unassembled WGS sequence"/>
</dbReference>
<dbReference type="PANTHER" id="PTHR30069:SF29">
    <property type="entry name" value="HEMOGLOBIN AND HEMOGLOBIN-HAPTOGLOBIN-BINDING PROTEIN 1-RELATED"/>
    <property type="match status" value="1"/>
</dbReference>
<dbReference type="PANTHER" id="PTHR30069">
    <property type="entry name" value="TONB-DEPENDENT OUTER MEMBRANE RECEPTOR"/>
    <property type="match status" value="1"/>
</dbReference>
<keyword evidence="7" id="KW-0472">Membrane</keyword>
<dbReference type="Gene3D" id="2.40.170.20">
    <property type="entry name" value="TonB-dependent receptor, beta-barrel domain"/>
    <property type="match status" value="1"/>
</dbReference>
<keyword evidence="6" id="KW-0798">TonB box</keyword>
<accession>A0A660SC03</accession>
<evidence type="ECO:0000256" key="4">
    <source>
        <dbReference type="ARBA" id="ARBA00022692"/>
    </source>
</evidence>
<keyword evidence="5" id="KW-0732">Signal</keyword>
<dbReference type="InterPro" id="IPR000531">
    <property type="entry name" value="Beta-barrel_TonB"/>
</dbReference>
<dbReference type="InterPro" id="IPR036942">
    <property type="entry name" value="Beta-barrel_TonB_sf"/>
</dbReference>
<evidence type="ECO:0000256" key="3">
    <source>
        <dbReference type="ARBA" id="ARBA00022452"/>
    </source>
</evidence>
<evidence type="ECO:0000256" key="9">
    <source>
        <dbReference type="ARBA" id="ARBA00023237"/>
    </source>
</evidence>
<feature type="domain" description="TonB-dependent receptor-like beta-barrel" evidence="10">
    <location>
        <begin position="378"/>
        <end position="819"/>
    </location>
</feature>
<reference evidence="11 12" key="1">
    <citation type="submission" date="2018-06" db="EMBL/GenBank/DDBJ databases">
        <title>Extensive metabolic versatility and redundancy in microbially diverse, dynamic hydrothermal sediments.</title>
        <authorList>
            <person name="Dombrowski N."/>
            <person name="Teske A."/>
            <person name="Baker B.J."/>
        </authorList>
    </citation>
    <scope>NUCLEOTIDE SEQUENCE [LARGE SCALE GENOMIC DNA]</scope>
    <source>
        <strain evidence="11">B10_G13</strain>
    </source>
</reference>
<keyword evidence="9" id="KW-0998">Cell outer membrane</keyword>
<keyword evidence="2" id="KW-0813">Transport</keyword>
<dbReference type="GO" id="GO:0009279">
    <property type="term" value="C:cell outer membrane"/>
    <property type="evidence" value="ECO:0007669"/>
    <property type="project" value="UniProtKB-SubCell"/>
</dbReference>
<organism evidence="11 12">
    <name type="scientific">candidate division TA06 bacterium</name>
    <dbReference type="NCBI Taxonomy" id="2250710"/>
    <lineage>
        <taxon>Bacteria</taxon>
        <taxon>Bacteria division TA06</taxon>
    </lineage>
</organism>
<dbReference type="GO" id="GO:0044718">
    <property type="term" value="P:siderophore transmembrane transport"/>
    <property type="evidence" value="ECO:0007669"/>
    <property type="project" value="TreeGrafter"/>
</dbReference>
<keyword evidence="4" id="KW-0812">Transmembrane</keyword>
<keyword evidence="3" id="KW-1134">Transmembrane beta strand</keyword>
<evidence type="ECO:0000313" key="11">
    <source>
        <dbReference type="EMBL" id="RKX68289.1"/>
    </source>
</evidence>
<evidence type="ECO:0000256" key="8">
    <source>
        <dbReference type="ARBA" id="ARBA00023170"/>
    </source>
</evidence>
<keyword evidence="8" id="KW-0675">Receptor</keyword>
<sequence length="849" mass="96508">MQGPLLKSKKDNHNSIIGFFIAGDLKYNADGRPTANGVYKVKDDVLEAIKQQPLVPTGMGHGTYDAADFLRNEDLELVKATQNTSNYSLAFSGKIDVKTSKNSNLTFGGSYNKYDGNQFSYTNSLINYDNNQKYSTNTWRVFTKFTHRFPTKRDSKSLIKNVFYTLQASYTQNTSEWQDGNHKDNLFEYGYIGKFTTYKSRSFSEELLLDTISGLYAHLHNSFNDTLISYDRSEVNPILANYTSQYYSFYDVNEGNYDKRDNIINGGGLLNGMTPNSIYSLWGNVGALQSNYGHSFNEQFSLNANGSADIGNHALEFGFQYEQLADRSYGVNATGLWNLMRGLTNAHIEQLDLFNPYGVYDNGIYKIGDANAGVFLDTIIYQRKYDANSQRVFDKSLRQAMGLNTNGTDWIDVDSYDMENNSINYYDQDGNLKTVTLENGFNIDMFSADELLNDGNNYVSYYGYDYKGNKLTTNPSFDDFFNEKDEFGNCTRPVAPYQPIYMAGYIQDKFAFKDLIFNIGVRVDRFDANQKVLKDPYLLYASKTAKEVTNLNEIPSNIGDDYVVYVNSVKDPTKIMGFRNGNTWYNSEGAEVVDPEKYLDDGYGVSPYLVNPDDQTVKAEAFEDYTPQNSFMPRISFSFPISDVALFFAHYDVLTQRPTSNVRMNPIDYLFWPTRSNPTINNPNLKPEQTIDYEIGFNQKIGPTSAIKISAFYREIRDQIQMFRYTSAYPKTYYSYNNIDFGTVKGLTISYDLRRTKNAQISTSYTLQFAEGTGSDASSASALIRSGQPNLRTLFPLNIDRRHAITLNLDYRFSDGKKYTGPVITRKTGDKVKTIQLLKNTGFNITFIG</sequence>
<dbReference type="GO" id="GO:0015344">
    <property type="term" value="F:siderophore uptake transmembrane transporter activity"/>
    <property type="evidence" value="ECO:0007669"/>
    <property type="project" value="TreeGrafter"/>
</dbReference>
<evidence type="ECO:0000256" key="1">
    <source>
        <dbReference type="ARBA" id="ARBA00004571"/>
    </source>
</evidence>
<comment type="subcellular location">
    <subcellularLocation>
        <location evidence="1">Cell outer membrane</location>
        <topology evidence="1">Multi-pass membrane protein</topology>
    </subcellularLocation>
</comment>
<dbReference type="EMBL" id="QNBD01000291">
    <property type="protein sequence ID" value="RKX68289.1"/>
    <property type="molecule type" value="Genomic_DNA"/>
</dbReference>
<dbReference type="SUPFAM" id="SSF56935">
    <property type="entry name" value="Porins"/>
    <property type="match status" value="1"/>
</dbReference>
<dbReference type="Pfam" id="PF00593">
    <property type="entry name" value="TonB_dep_Rec_b-barrel"/>
    <property type="match status" value="1"/>
</dbReference>
<evidence type="ECO:0000259" key="10">
    <source>
        <dbReference type="Pfam" id="PF00593"/>
    </source>
</evidence>
<evidence type="ECO:0000313" key="12">
    <source>
        <dbReference type="Proteomes" id="UP000271125"/>
    </source>
</evidence>
<evidence type="ECO:0000256" key="6">
    <source>
        <dbReference type="ARBA" id="ARBA00023077"/>
    </source>
</evidence>
<evidence type="ECO:0000256" key="2">
    <source>
        <dbReference type="ARBA" id="ARBA00022448"/>
    </source>
</evidence>